<sequence>MMRTAIVTGAFGFAGANLVEQLLESNYVVYAIGREGSLHNDRFQSAQNLKTRFIDMEDYDKIPNLIDEEDIKDKEVIFFHLSWGGGRDDFDSQVKNIDGSLKAMDSAISFADKGNKVVFVGIGSQAEYGVKDDSKELDENALLEPFSAYGAAKAAAFHLIKNKAKKAEIHFVWGRIFSLIGKYEPEGRMLPDLVRKLKRGEEVYLSSCRQYWDYLDAKDAAKAIMLLGEKGRDGEVYNIASGNYKELKVFVKEAAKYIGADEKLLHFGKDPEPYVSFKPMVKKLMEDTGWKVESSFFDSIDCYDQNVR</sequence>
<evidence type="ECO:0000313" key="3">
    <source>
        <dbReference type="EMBL" id="SFQ14244.1"/>
    </source>
</evidence>
<protein>
    <submittedName>
        <fullName evidence="3">Nucleoside-diphosphate-sugar epimerase</fullName>
    </submittedName>
</protein>
<dbReference type="Proteomes" id="UP000182624">
    <property type="component" value="Unassembled WGS sequence"/>
</dbReference>
<name>A0A1I5W3A9_9FIRM</name>
<dbReference type="Gene3D" id="3.90.25.10">
    <property type="entry name" value="UDP-galactose 4-epimerase, domain 1"/>
    <property type="match status" value="1"/>
</dbReference>
<evidence type="ECO:0000313" key="4">
    <source>
        <dbReference type="Proteomes" id="UP000182624"/>
    </source>
</evidence>
<gene>
    <name evidence="3" type="ORF">SAMN04487928_12056</name>
</gene>
<dbReference type="Pfam" id="PF01370">
    <property type="entry name" value="Epimerase"/>
    <property type="match status" value="1"/>
</dbReference>
<accession>A0A1I5W3A9</accession>
<feature type="domain" description="NAD-dependent epimerase/dehydratase" evidence="2">
    <location>
        <begin position="6"/>
        <end position="240"/>
    </location>
</feature>
<evidence type="ECO:0000256" key="1">
    <source>
        <dbReference type="ARBA" id="ARBA00007637"/>
    </source>
</evidence>
<dbReference type="OrthoDB" id="9789543at2"/>
<organism evidence="3 4">
    <name type="scientific">Butyrivibrio proteoclasticus</name>
    <dbReference type="NCBI Taxonomy" id="43305"/>
    <lineage>
        <taxon>Bacteria</taxon>
        <taxon>Bacillati</taxon>
        <taxon>Bacillota</taxon>
        <taxon>Clostridia</taxon>
        <taxon>Lachnospirales</taxon>
        <taxon>Lachnospiraceae</taxon>
        <taxon>Butyrivibrio</taxon>
    </lineage>
</organism>
<dbReference type="InterPro" id="IPR001509">
    <property type="entry name" value="Epimerase_deHydtase"/>
</dbReference>
<dbReference type="InterPro" id="IPR036291">
    <property type="entry name" value="NAD(P)-bd_dom_sf"/>
</dbReference>
<reference evidence="4" key="1">
    <citation type="submission" date="2016-10" db="EMBL/GenBank/DDBJ databases">
        <authorList>
            <person name="Varghese N."/>
            <person name="Submissions S."/>
        </authorList>
    </citation>
    <scope>NUCLEOTIDE SEQUENCE [LARGE SCALE GENOMIC DNA]</scope>
    <source>
        <strain evidence="4">P18</strain>
    </source>
</reference>
<evidence type="ECO:0000259" key="2">
    <source>
        <dbReference type="Pfam" id="PF01370"/>
    </source>
</evidence>
<dbReference type="AlphaFoldDB" id="A0A1I5W3A9"/>
<dbReference type="SUPFAM" id="SSF51735">
    <property type="entry name" value="NAD(P)-binding Rossmann-fold domains"/>
    <property type="match status" value="1"/>
</dbReference>
<proteinExistence type="inferred from homology"/>
<keyword evidence="4" id="KW-1185">Reference proteome</keyword>
<dbReference type="EMBL" id="FOXO01000020">
    <property type="protein sequence ID" value="SFQ14244.1"/>
    <property type="molecule type" value="Genomic_DNA"/>
</dbReference>
<comment type="similarity">
    <text evidence="1">Belongs to the NAD(P)-dependent epimerase/dehydratase family.</text>
</comment>
<dbReference type="Gene3D" id="3.40.50.720">
    <property type="entry name" value="NAD(P)-binding Rossmann-like Domain"/>
    <property type="match status" value="1"/>
</dbReference>
<dbReference type="PANTHER" id="PTHR43000">
    <property type="entry name" value="DTDP-D-GLUCOSE 4,6-DEHYDRATASE-RELATED"/>
    <property type="match status" value="1"/>
</dbReference>